<accession>A0A8H7NKN2</accession>
<dbReference type="AlphaFoldDB" id="A0A8H7NKN2"/>
<reference evidence="1" key="1">
    <citation type="submission" date="2020-10" db="EMBL/GenBank/DDBJ databases">
        <title>High-Quality Genome Resource of Clonostachys rosea strain S41 by Oxford Nanopore Long-Read Sequencing.</title>
        <authorList>
            <person name="Wang H."/>
        </authorList>
    </citation>
    <scope>NUCLEOTIDE SEQUENCE</scope>
    <source>
        <strain evidence="1">S41</strain>
    </source>
</reference>
<name>A0A8H7NKN2_BIOOC</name>
<evidence type="ECO:0000313" key="2">
    <source>
        <dbReference type="Proteomes" id="UP000616885"/>
    </source>
</evidence>
<dbReference type="EMBL" id="JADCTT010000002">
    <property type="protein sequence ID" value="KAF9757420.1"/>
    <property type="molecule type" value="Genomic_DNA"/>
</dbReference>
<protein>
    <submittedName>
        <fullName evidence="1">Uncharacterized protein</fullName>
    </submittedName>
</protein>
<sequence length="191" mass="21154">MDLIIPRQGSAESLDVGSVSTNPTTISSLQSSEQPTIKFTTYKALLEAIKQASTECIYIKDISAEQFTLVQRERGDKTPFRLKFFCPDQHLLIITIPSIPHEVVIARLERFFITGVVAQGLDLHWIGLNSTTYINQNNGTAGEGDASGGPFIPGVGAVQHWPTLVIESGYSQTLTQLRAQMAWWLEHQPTR</sequence>
<evidence type="ECO:0000313" key="1">
    <source>
        <dbReference type="EMBL" id="KAF9757420.1"/>
    </source>
</evidence>
<dbReference type="Proteomes" id="UP000616885">
    <property type="component" value="Unassembled WGS sequence"/>
</dbReference>
<gene>
    <name evidence="1" type="ORF">IM811_008364</name>
</gene>
<organism evidence="1 2">
    <name type="scientific">Bionectria ochroleuca</name>
    <name type="common">Gliocladium roseum</name>
    <dbReference type="NCBI Taxonomy" id="29856"/>
    <lineage>
        <taxon>Eukaryota</taxon>
        <taxon>Fungi</taxon>
        <taxon>Dikarya</taxon>
        <taxon>Ascomycota</taxon>
        <taxon>Pezizomycotina</taxon>
        <taxon>Sordariomycetes</taxon>
        <taxon>Hypocreomycetidae</taxon>
        <taxon>Hypocreales</taxon>
        <taxon>Bionectriaceae</taxon>
        <taxon>Clonostachys</taxon>
    </lineage>
</organism>
<proteinExistence type="predicted"/>
<comment type="caution">
    <text evidence="1">The sequence shown here is derived from an EMBL/GenBank/DDBJ whole genome shotgun (WGS) entry which is preliminary data.</text>
</comment>